<keyword evidence="11" id="KW-1185">Reference proteome</keyword>
<comment type="pathway">
    <text evidence="2">Amino-acid degradation; L-leucine degradation; (S)-3-hydroxy-3-methylglutaryl-CoA from 3-isovaleryl-CoA: step 2/3.</text>
</comment>
<evidence type="ECO:0000256" key="3">
    <source>
        <dbReference type="ARBA" id="ARBA00026116"/>
    </source>
</evidence>
<sequence>MALPSLFRLGCPSFSRALARSPLWFPCAALSSSSSSSSSSPHFALLPSAPLPSRDALKANGEHMQTCMQDFLQAANFAAKGGTGKYYDKHIARAKLTARDRVARLLDPGSPFLEIGMLAGHHEGIPSAALVTGLGLVHGRLTAVVANDATVKGGTYHPITCKKQVRMQTIAEKCRLPCVYIVDSGGANLPKQHEVFPDREHFGRIFYNMARMSALGLPQIALVVGSCTAGGAYVPAMADEACIVKGNGAIYLAGPPLVKAATGEEVTSEQLGGADVHCASSGLTDGYARDELAALRFGRRALAASHGTSHEMTAQTSSPKPHSTPSSTQLDGGESAYDLFDVDAEDVTPHHNLNSDVEPPLGSPDELLECIPAPGSTAQLDMRFIASRIFDGGRMHEYKPRYGTSMLCGYAHLNGDLVGVVGNASPVLFEASAKKGASFIQLCDQRGIPLIFLQDVTGFMVGSKHEANGLAKDGACMVRAVSCATVPKLTLFVNRSYGAGNYGMCGRAYEPHFAFSWPNSRIAVMGGEQAKSVLEQLGGSNAERLVDEFDAHSTALFASSNLWDDGVIDPRDTRRVLSLALQAALNGTRVSAAHTSGVTRSKFGPFRL</sequence>
<dbReference type="PROSITE" id="PS50989">
    <property type="entry name" value="COA_CT_CTER"/>
    <property type="match status" value="1"/>
</dbReference>
<dbReference type="PROSITE" id="PS50980">
    <property type="entry name" value="COA_CT_NTER"/>
    <property type="match status" value="1"/>
</dbReference>
<dbReference type="EMBL" id="BNJQ01000021">
    <property type="protein sequence ID" value="GHP08684.1"/>
    <property type="molecule type" value="Genomic_DNA"/>
</dbReference>
<dbReference type="GO" id="GO:0005739">
    <property type="term" value="C:mitochondrion"/>
    <property type="evidence" value="ECO:0007669"/>
    <property type="project" value="TreeGrafter"/>
</dbReference>
<proteinExistence type="inferred from homology"/>
<dbReference type="PANTHER" id="PTHR22855">
    <property type="entry name" value="ACETYL, PROPIONYL, PYRUVATE, AND GLUTACONYL CARBOXYLASE-RELATED"/>
    <property type="match status" value="1"/>
</dbReference>
<dbReference type="InterPro" id="IPR034733">
    <property type="entry name" value="AcCoA_carboxyl_beta"/>
</dbReference>
<dbReference type="EC" id="6.4.1.4" evidence="3"/>
<dbReference type="FunFam" id="3.90.226.10:FF:000046">
    <property type="entry name" value="Geranyl-CoA carboxylase beta subunit"/>
    <property type="match status" value="1"/>
</dbReference>
<evidence type="ECO:0000259" key="8">
    <source>
        <dbReference type="PROSITE" id="PS50980"/>
    </source>
</evidence>
<dbReference type="InterPro" id="IPR045190">
    <property type="entry name" value="MCCB/AccD1-like"/>
</dbReference>
<evidence type="ECO:0000256" key="2">
    <source>
        <dbReference type="ARBA" id="ARBA00025711"/>
    </source>
</evidence>
<dbReference type="AlphaFoldDB" id="A0A830HND7"/>
<dbReference type="PANTHER" id="PTHR22855:SF13">
    <property type="entry name" value="METHYLCROTONOYL-COA CARBOXYLASE BETA CHAIN, MITOCHONDRIAL"/>
    <property type="match status" value="1"/>
</dbReference>
<evidence type="ECO:0000256" key="7">
    <source>
        <dbReference type="SAM" id="MobiDB-lite"/>
    </source>
</evidence>
<evidence type="ECO:0000256" key="6">
    <source>
        <dbReference type="ARBA" id="ARBA00052347"/>
    </source>
</evidence>
<feature type="domain" description="CoA carboxyltransferase N-terminal" evidence="8">
    <location>
        <begin position="63"/>
        <end position="317"/>
    </location>
</feature>
<dbReference type="GO" id="GO:0006552">
    <property type="term" value="P:L-leucine catabolic process"/>
    <property type="evidence" value="ECO:0007669"/>
    <property type="project" value="UniProtKB-UniPathway"/>
</dbReference>
<feature type="compositionally biased region" description="Polar residues" evidence="7">
    <location>
        <begin position="306"/>
        <end position="315"/>
    </location>
</feature>
<reference evidence="10" key="1">
    <citation type="submission" date="2020-10" db="EMBL/GenBank/DDBJ databases">
        <title>Unveiling of a novel bifunctional photoreceptor, Dualchrome1, isolated from a cosmopolitan green alga.</title>
        <authorList>
            <person name="Suzuki S."/>
            <person name="Kawachi M."/>
        </authorList>
    </citation>
    <scope>NUCLEOTIDE SEQUENCE</scope>
    <source>
        <strain evidence="10">NIES 2893</strain>
    </source>
</reference>
<feature type="region of interest" description="Disordered" evidence="7">
    <location>
        <begin position="306"/>
        <end position="334"/>
    </location>
</feature>
<organism evidence="10 11">
    <name type="scientific">Pycnococcus provasolii</name>
    <dbReference type="NCBI Taxonomy" id="41880"/>
    <lineage>
        <taxon>Eukaryota</taxon>
        <taxon>Viridiplantae</taxon>
        <taxon>Chlorophyta</taxon>
        <taxon>Pseudoscourfieldiophyceae</taxon>
        <taxon>Pseudoscourfieldiales</taxon>
        <taxon>Pycnococcaceae</taxon>
        <taxon>Pycnococcus</taxon>
    </lineage>
</organism>
<dbReference type="InterPro" id="IPR011762">
    <property type="entry name" value="COA_CT_N"/>
</dbReference>
<dbReference type="UniPathway" id="UPA00363">
    <property type="reaction ID" value="UER00861"/>
</dbReference>
<comment type="catalytic activity">
    <reaction evidence="6">
        <text>3-methylbut-2-enoyl-CoA + hydrogencarbonate + ATP = 3-methyl-(2E)-glutaconyl-CoA + ADP + phosphate + H(+)</text>
        <dbReference type="Rhea" id="RHEA:13589"/>
        <dbReference type="ChEBI" id="CHEBI:15378"/>
        <dbReference type="ChEBI" id="CHEBI:17544"/>
        <dbReference type="ChEBI" id="CHEBI:30616"/>
        <dbReference type="ChEBI" id="CHEBI:43474"/>
        <dbReference type="ChEBI" id="CHEBI:57344"/>
        <dbReference type="ChEBI" id="CHEBI:57346"/>
        <dbReference type="ChEBI" id="CHEBI:456216"/>
        <dbReference type="EC" id="6.4.1.4"/>
    </reaction>
</comment>
<accession>A0A830HND7</accession>
<feature type="compositionally biased region" description="Low complexity" evidence="7">
    <location>
        <begin position="316"/>
        <end position="328"/>
    </location>
</feature>
<evidence type="ECO:0000313" key="10">
    <source>
        <dbReference type="EMBL" id="GHP08684.1"/>
    </source>
</evidence>
<evidence type="ECO:0000313" key="11">
    <source>
        <dbReference type="Proteomes" id="UP000660262"/>
    </source>
</evidence>
<dbReference type="SUPFAM" id="SSF52096">
    <property type="entry name" value="ClpP/crotonase"/>
    <property type="match status" value="2"/>
</dbReference>
<dbReference type="Gene3D" id="3.90.226.10">
    <property type="entry name" value="2-enoyl-CoA Hydratase, Chain A, domain 1"/>
    <property type="match status" value="2"/>
</dbReference>
<dbReference type="InterPro" id="IPR029045">
    <property type="entry name" value="ClpP/crotonase-like_dom_sf"/>
</dbReference>
<gene>
    <name evidence="10" type="ORF">PPROV_000742100</name>
</gene>
<feature type="domain" description="CoA carboxyltransferase C-terminal" evidence="9">
    <location>
        <begin position="360"/>
        <end position="587"/>
    </location>
</feature>
<dbReference type="GO" id="GO:0004485">
    <property type="term" value="F:methylcrotonoyl-CoA carboxylase activity"/>
    <property type="evidence" value="ECO:0007669"/>
    <property type="project" value="UniProtKB-EC"/>
</dbReference>
<evidence type="ECO:0000256" key="1">
    <source>
        <dbReference type="ARBA" id="ARBA00006102"/>
    </source>
</evidence>
<comment type="caution">
    <text evidence="10">The sequence shown here is derived from an EMBL/GenBank/DDBJ whole genome shotgun (WGS) entry which is preliminary data.</text>
</comment>
<dbReference type="FunFam" id="3.90.226.10:FF:000004">
    <property type="entry name" value="Methylcrotonoyl-CoA carboxylase beta chain"/>
    <property type="match status" value="1"/>
</dbReference>
<dbReference type="OrthoDB" id="439921at2759"/>
<protein>
    <recommendedName>
        <fullName evidence="3">methylcrotonoyl-CoA carboxylase</fullName>
        <ecNumber evidence="3">6.4.1.4</ecNumber>
    </recommendedName>
    <alternativeName>
        <fullName evidence="5">3-methylcrotonyl-CoA carboxylase 2</fullName>
    </alternativeName>
    <alternativeName>
        <fullName evidence="4">3-methylcrotonyl-CoA:carbon dioxide ligase subunit beta</fullName>
    </alternativeName>
</protein>
<evidence type="ECO:0000256" key="4">
    <source>
        <dbReference type="ARBA" id="ARBA00031237"/>
    </source>
</evidence>
<evidence type="ECO:0000256" key="5">
    <source>
        <dbReference type="ARBA" id="ARBA00031404"/>
    </source>
</evidence>
<comment type="similarity">
    <text evidence="1">Belongs to the AccD/PCCB family.</text>
</comment>
<dbReference type="Proteomes" id="UP000660262">
    <property type="component" value="Unassembled WGS sequence"/>
</dbReference>
<dbReference type="GO" id="GO:1905202">
    <property type="term" value="C:methylcrotonoyl-CoA carboxylase complex"/>
    <property type="evidence" value="ECO:0007669"/>
    <property type="project" value="TreeGrafter"/>
</dbReference>
<name>A0A830HND7_9CHLO</name>
<dbReference type="InterPro" id="IPR011763">
    <property type="entry name" value="COA_CT_C"/>
</dbReference>
<evidence type="ECO:0000259" key="9">
    <source>
        <dbReference type="PROSITE" id="PS50989"/>
    </source>
</evidence>
<dbReference type="Pfam" id="PF01039">
    <property type="entry name" value="Carboxyl_trans"/>
    <property type="match status" value="1"/>
</dbReference>